<protein>
    <submittedName>
        <fullName evidence="1">Retrovirus-related Pol polyprotein</fullName>
    </submittedName>
</protein>
<dbReference type="STRING" id="157652.A0A371G483"/>
<gene>
    <name evidence="1" type="primary">pol</name>
    <name evidence="1" type="ORF">CR513_33556</name>
</gene>
<dbReference type="PANTHER" id="PTHR33064:SF39">
    <property type="match status" value="1"/>
</dbReference>
<dbReference type="EMBL" id="QJKJ01006831">
    <property type="protein sequence ID" value="RDX85281.1"/>
    <property type="molecule type" value="Genomic_DNA"/>
</dbReference>
<evidence type="ECO:0000313" key="2">
    <source>
        <dbReference type="Proteomes" id="UP000257109"/>
    </source>
</evidence>
<proteinExistence type="predicted"/>
<dbReference type="Proteomes" id="UP000257109">
    <property type="component" value="Unassembled WGS sequence"/>
</dbReference>
<feature type="non-terminal residue" evidence="1">
    <location>
        <position position="1"/>
    </location>
</feature>
<organism evidence="1 2">
    <name type="scientific">Mucuna pruriens</name>
    <name type="common">Velvet bean</name>
    <name type="synonym">Dolichos pruriens</name>
    <dbReference type="NCBI Taxonomy" id="157652"/>
    <lineage>
        <taxon>Eukaryota</taxon>
        <taxon>Viridiplantae</taxon>
        <taxon>Streptophyta</taxon>
        <taxon>Embryophyta</taxon>
        <taxon>Tracheophyta</taxon>
        <taxon>Spermatophyta</taxon>
        <taxon>Magnoliopsida</taxon>
        <taxon>eudicotyledons</taxon>
        <taxon>Gunneridae</taxon>
        <taxon>Pentapetalae</taxon>
        <taxon>rosids</taxon>
        <taxon>fabids</taxon>
        <taxon>Fabales</taxon>
        <taxon>Fabaceae</taxon>
        <taxon>Papilionoideae</taxon>
        <taxon>50 kb inversion clade</taxon>
        <taxon>NPAAA clade</taxon>
        <taxon>indigoferoid/millettioid clade</taxon>
        <taxon>Phaseoleae</taxon>
        <taxon>Mucuna</taxon>
    </lineage>
</organism>
<name>A0A371G483_MUCPR</name>
<comment type="caution">
    <text evidence="1">The sequence shown here is derived from an EMBL/GenBank/DDBJ whole genome shotgun (WGS) entry which is preliminary data.</text>
</comment>
<dbReference type="AlphaFoldDB" id="A0A371G483"/>
<dbReference type="PANTHER" id="PTHR33064">
    <property type="entry name" value="POL PROTEIN"/>
    <property type="match status" value="1"/>
</dbReference>
<sequence>MALLFDLLKQCMEIFMDDFSIFGPSFLTNRCRDTNLVLNWEKCQFMVKECIVLRREVYQRRIEVDPAKVEFITKLPLPVPVKAVRSFLDCVDFYKRFVKNFFKIAKPMTNLLAKDKNSPMHLWYQLHHQPSLSTQLHLTRKEKALVCGDNMVKRCILIQEAHSILTHYHYREVGGHFRLTRTAYKVLQSGFY</sequence>
<dbReference type="InterPro" id="IPR051320">
    <property type="entry name" value="Viral_Replic_Matur_Polypro"/>
</dbReference>
<keyword evidence="2" id="KW-1185">Reference proteome</keyword>
<evidence type="ECO:0000313" key="1">
    <source>
        <dbReference type="EMBL" id="RDX85281.1"/>
    </source>
</evidence>
<dbReference type="InterPro" id="IPR043128">
    <property type="entry name" value="Rev_trsase/Diguanyl_cyclase"/>
</dbReference>
<dbReference type="OrthoDB" id="1750432at2759"/>
<dbReference type="Gene3D" id="3.30.70.270">
    <property type="match status" value="2"/>
</dbReference>
<accession>A0A371G483</accession>
<dbReference type="InterPro" id="IPR043502">
    <property type="entry name" value="DNA/RNA_pol_sf"/>
</dbReference>
<dbReference type="SUPFAM" id="SSF56672">
    <property type="entry name" value="DNA/RNA polymerases"/>
    <property type="match status" value="1"/>
</dbReference>
<reference evidence="1" key="1">
    <citation type="submission" date="2018-05" db="EMBL/GenBank/DDBJ databases">
        <title>Draft genome of Mucuna pruriens seed.</title>
        <authorList>
            <person name="Nnadi N.E."/>
            <person name="Vos R."/>
            <person name="Hasami M.H."/>
            <person name="Devisetty U.K."/>
            <person name="Aguiy J.C."/>
        </authorList>
    </citation>
    <scope>NUCLEOTIDE SEQUENCE [LARGE SCALE GENOMIC DNA]</scope>
    <source>
        <strain evidence="1">JCA_2017</strain>
    </source>
</reference>